<dbReference type="Pfam" id="PF00106">
    <property type="entry name" value="adh_short"/>
    <property type="match status" value="1"/>
</dbReference>
<dbReference type="EMBL" id="CAJPVJ010007836">
    <property type="protein sequence ID" value="CAG2171532.1"/>
    <property type="molecule type" value="Genomic_DNA"/>
</dbReference>
<feature type="non-terminal residue" evidence="1">
    <location>
        <position position="1"/>
    </location>
</feature>
<reference evidence="1" key="1">
    <citation type="submission" date="2020-11" db="EMBL/GenBank/DDBJ databases">
        <authorList>
            <person name="Tran Van P."/>
        </authorList>
    </citation>
    <scope>NUCLEOTIDE SEQUENCE</scope>
</reference>
<dbReference type="Gene3D" id="3.40.50.720">
    <property type="entry name" value="NAD(P)-binding Rossmann-like Domain"/>
    <property type="match status" value="1"/>
</dbReference>
<dbReference type="OrthoDB" id="294295at2759"/>
<proteinExistence type="predicted"/>
<keyword evidence="2" id="KW-1185">Reference proteome</keyword>
<name>A0A7R9M6E9_9ACAR</name>
<dbReference type="GO" id="GO:0008202">
    <property type="term" value="P:steroid metabolic process"/>
    <property type="evidence" value="ECO:0007669"/>
    <property type="project" value="TreeGrafter"/>
</dbReference>
<dbReference type="InterPro" id="IPR036291">
    <property type="entry name" value="NAD(P)-bd_dom_sf"/>
</dbReference>
<dbReference type="EMBL" id="OC922661">
    <property type="protein sequence ID" value="CAD7654345.1"/>
    <property type="molecule type" value="Genomic_DNA"/>
</dbReference>
<evidence type="ECO:0000313" key="1">
    <source>
        <dbReference type="EMBL" id="CAD7654345.1"/>
    </source>
</evidence>
<organism evidence="1">
    <name type="scientific">Oppiella nova</name>
    <dbReference type="NCBI Taxonomy" id="334625"/>
    <lineage>
        <taxon>Eukaryota</taxon>
        <taxon>Metazoa</taxon>
        <taxon>Ecdysozoa</taxon>
        <taxon>Arthropoda</taxon>
        <taxon>Chelicerata</taxon>
        <taxon>Arachnida</taxon>
        <taxon>Acari</taxon>
        <taxon>Acariformes</taxon>
        <taxon>Sarcoptiformes</taxon>
        <taxon>Oribatida</taxon>
        <taxon>Brachypylina</taxon>
        <taxon>Oppioidea</taxon>
        <taxon>Oppiidae</taxon>
        <taxon>Oppiella</taxon>
    </lineage>
</organism>
<dbReference type="InterPro" id="IPR002347">
    <property type="entry name" value="SDR_fam"/>
</dbReference>
<accession>A0A7R9M6E9</accession>
<evidence type="ECO:0000313" key="2">
    <source>
        <dbReference type="Proteomes" id="UP000728032"/>
    </source>
</evidence>
<dbReference type="PANTHER" id="PTHR43313">
    <property type="entry name" value="SHORT-CHAIN DEHYDROGENASE/REDUCTASE FAMILY 9C"/>
    <property type="match status" value="1"/>
</dbReference>
<dbReference type="Proteomes" id="UP000728032">
    <property type="component" value="Unassembled WGS sequence"/>
</dbReference>
<dbReference type="PRINTS" id="PR00081">
    <property type="entry name" value="GDHRDH"/>
</dbReference>
<sequence>VNNAGIGLFGRLDWGSLESIQNVFEVNVFGVLRVTRIFLPLIKQSKGRVVTMSSAAARLSQITCGAYSMSKASVHKFSEILRKEMIASNSGVNVSTICPGIYMSTNLTNAAISQMDRTWSETDQSIRDSYGDECFDRIKKILIKGTETTLVNWDPNAVINDIVDAIMNTRPKSLYISLDGLAMKLWFYCSLYLFDILRSHPSAIMAVNSGFKFTFSSDAVKQKTYAMCRRITPELLVDPNYWPHVAVFSRLEIASIDQLLLVPNITAPEVK</sequence>
<gene>
    <name evidence="1" type="ORF">ONB1V03_LOCUS10992</name>
</gene>
<protein>
    <submittedName>
        <fullName evidence="1">Uncharacterized protein</fullName>
    </submittedName>
</protein>
<dbReference type="AlphaFoldDB" id="A0A7R9M6E9"/>
<dbReference type="SUPFAM" id="SSF51735">
    <property type="entry name" value="NAD(P)-binding Rossmann-fold domains"/>
    <property type="match status" value="1"/>
</dbReference>
<dbReference type="GO" id="GO:0016491">
    <property type="term" value="F:oxidoreductase activity"/>
    <property type="evidence" value="ECO:0007669"/>
    <property type="project" value="TreeGrafter"/>
</dbReference>
<feature type="non-terminal residue" evidence="1">
    <location>
        <position position="271"/>
    </location>
</feature>
<dbReference type="PANTHER" id="PTHR43313:SF1">
    <property type="entry name" value="3BETA-HYDROXYSTEROID DEHYDROGENASE DHS-16"/>
    <property type="match status" value="1"/>
</dbReference>